<feature type="transmembrane region" description="Helical" evidence="7">
    <location>
        <begin position="32"/>
        <end position="57"/>
    </location>
</feature>
<reference evidence="8" key="2">
    <citation type="submission" date="2020-11" db="EMBL/GenBank/DDBJ databases">
        <authorList>
            <consortium name="DOE Joint Genome Institute"/>
            <person name="Kuo A."/>
            <person name="Miyauchi S."/>
            <person name="Kiss E."/>
            <person name="Drula E."/>
            <person name="Kohler A."/>
            <person name="Sanchez-Garcia M."/>
            <person name="Andreopoulos B."/>
            <person name="Barry K.W."/>
            <person name="Bonito G."/>
            <person name="Buee M."/>
            <person name="Carver A."/>
            <person name="Chen C."/>
            <person name="Cichocki N."/>
            <person name="Clum A."/>
            <person name="Culley D."/>
            <person name="Crous P.W."/>
            <person name="Fauchery L."/>
            <person name="Girlanda M."/>
            <person name="Hayes R."/>
            <person name="Keri Z."/>
            <person name="Labutti K."/>
            <person name="Lipzen A."/>
            <person name="Lombard V."/>
            <person name="Magnuson J."/>
            <person name="Maillard F."/>
            <person name="Morin E."/>
            <person name="Murat C."/>
            <person name="Nolan M."/>
            <person name="Ohm R."/>
            <person name="Pangilinan J."/>
            <person name="Pereira M."/>
            <person name="Perotto S."/>
            <person name="Peter M."/>
            <person name="Riley R."/>
            <person name="Sitrit Y."/>
            <person name="Stielow B."/>
            <person name="Szollosi G."/>
            <person name="Zifcakova L."/>
            <person name="Stursova M."/>
            <person name="Spatafora J.W."/>
            <person name="Tedersoo L."/>
            <person name="Vaario L.-M."/>
            <person name="Yamada A."/>
            <person name="Yan M."/>
            <person name="Wang P."/>
            <person name="Xu J."/>
            <person name="Bruns T."/>
            <person name="Baldrian P."/>
            <person name="Vilgalys R."/>
            <person name="Henrissat B."/>
            <person name="Grigoriev I.V."/>
            <person name="Hibbett D."/>
            <person name="Nagy L.G."/>
            <person name="Martin F.M."/>
        </authorList>
    </citation>
    <scope>NUCLEOTIDE SEQUENCE</scope>
    <source>
        <strain evidence="8">UH-Tt-Lm1</strain>
    </source>
</reference>
<name>A0A9P6HAZ9_9AGAM</name>
<reference evidence="8" key="1">
    <citation type="journal article" date="2020" name="Nat. Commun.">
        <title>Large-scale genome sequencing of mycorrhizal fungi provides insights into the early evolution of symbiotic traits.</title>
        <authorList>
            <person name="Miyauchi S."/>
            <person name="Kiss E."/>
            <person name="Kuo A."/>
            <person name="Drula E."/>
            <person name="Kohler A."/>
            <person name="Sanchez-Garcia M."/>
            <person name="Morin E."/>
            <person name="Andreopoulos B."/>
            <person name="Barry K.W."/>
            <person name="Bonito G."/>
            <person name="Buee M."/>
            <person name="Carver A."/>
            <person name="Chen C."/>
            <person name="Cichocki N."/>
            <person name="Clum A."/>
            <person name="Culley D."/>
            <person name="Crous P.W."/>
            <person name="Fauchery L."/>
            <person name="Girlanda M."/>
            <person name="Hayes R.D."/>
            <person name="Keri Z."/>
            <person name="LaButti K."/>
            <person name="Lipzen A."/>
            <person name="Lombard V."/>
            <person name="Magnuson J."/>
            <person name="Maillard F."/>
            <person name="Murat C."/>
            <person name="Nolan M."/>
            <person name="Ohm R.A."/>
            <person name="Pangilinan J."/>
            <person name="Pereira M.F."/>
            <person name="Perotto S."/>
            <person name="Peter M."/>
            <person name="Pfister S."/>
            <person name="Riley R."/>
            <person name="Sitrit Y."/>
            <person name="Stielow J.B."/>
            <person name="Szollosi G."/>
            <person name="Zifcakova L."/>
            <person name="Stursova M."/>
            <person name="Spatafora J.W."/>
            <person name="Tedersoo L."/>
            <person name="Vaario L.M."/>
            <person name="Yamada A."/>
            <person name="Yan M."/>
            <person name="Wang P."/>
            <person name="Xu J."/>
            <person name="Bruns T."/>
            <person name="Baldrian P."/>
            <person name="Vilgalys R."/>
            <person name="Dunand C."/>
            <person name="Henrissat B."/>
            <person name="Grigoriev I.V."/>
            <person name="Hibbett D."/>
            <person name="Nagy L.G."/>
            <person name="Martin F.M."/>
        </authorList>
    </citation>
    <scope>NUCLEOTIDE SEQUENCE</scope>
    <source>
        <strain evidence="8">UH-Tt-Lm1</strain>
    </source>
</reference>
<accession>A0A9P6HAZ9</accession>
<keyword evidence="4" id="KW-0443">Lipid metabolism</keyword>
<evidence type="ECO:0000313" key="8">
    <source>
        <dbReference type="EMBL" id="KAF9783036.1"/>
    </source>
</evidence>
<evidence type="ECO:0000256" key="1">
    <source>
        <dbReference type="ARBA" id="ARBA00022679"/>
    </source>
</evidence>
<evidence type="ECO:0000256" key="4">
    <source>
        <dbReference type="ARBA" id="ARBA00023098"/>
    </source>
</evidence>
<evidence type="ECO:0000256" key="2">
    <source>
        <dbReference type="ARBA" id="ARBA00022692"/>
    </source>
</evidence>
<proteinExistence type="predicted"/>
<keyword evidence="2 7" id="KW-0812">Transmembrane</keyword>
<dbReference type="PANTHER" id="PTHR23063">
    <property type="entry name" value="PHOSPHOLIPID ACYLTRANSFERASE"/>
    <property type="match status" value="1"/>
</dbReference>
<keyword evidence="3 7" id="KW-1133">Transmembrane helix</keyword>
<dbReference type="AlphaFoldDB" id="A0A9P6HAZ9"/>
<evidence type="ECO:0008006" key="10">
    <source>
        <dbReference type="Google" id="ProtNLM"/>
    </source>
</evidence>
<evidence type="ECO:0000256" key="7">
    <source>
        <dbReference type="SAM" id="Phobius"/>
    </source>
</evidence>
<keyword evidence="9" id="KW-1185">Reference proteome</keyword>
<dbReference type="Proteomes" id="UP000736335">
    <property type="component" value="Unassembled WGS sequence"/>
</dbReference>
<evidence type="ECO:0000256" key="3">
    <source>
        <dbReference type="ARBA" id="ARBA00022989"/>
    </source>
</evidence>
<keyword evidence="6" id="KW-0012">Acyltransferase</keyword>
<keyword evidence="1" id="KW-0808">Transferase</keyword>
<dbReference type="GO" id="GO:0006629">
    <property type="term" value="P:lipid metabolic process"/>
    <property type="evidence" value="ECO:0007669"/>
    <property type="project" value="UniProtKB-KW"/>
</dbReference>
<sequence>MEKFSAFRDPGTGIHPFLTPVSPSGNELLRKALLPFGIVIGVARVLVVIAVGLPYFLLDSALSPLLVVPPIRIVKRLIATVFARLILFTLGFWWIPVEVVNKRRGRTQVDESWSPGAGDIIVSNWVSWVELLWLAFRFDPVFVLPVTEPLQLNSDTSSTPTVQKLGRRTGTGSAAISNSATFASKTRQPTPRAQVLGFKVVSIWYILAHTGRVPVRAFGDRERYESLEEVRKRALGPVVVFPECTTSNGRGLLRFADVFKHERNVPVKGYKIFLMCIRYDPPTTFVPSISHSIPSNMFNPSPHLFTLASTFSPLAASIRLLAPSESPSSATFVLSNVLPNGSEGADVVTEVSATLIAQVGKTKRTGLGWEDKASFLEFYGRK</sequence>
<gene>
    <name evidence="8" type="ORF">BJ322DRAFT_1074087</name>
</gene>
<keyword evidence="5 7" id="KW-0472">Membrane</keyword>
<evidence type="ECO:0000256" key="6">
    <source>
        <dbReference type="ARBA" id="ARBA00023315"/>
    </source>
</evidence>
<comment type="caution">
    <text evidence="8">The sequence shown here is derived from an EMBL/GenBank/DDBJ whole genome shotgun (WGS) entry which is preliminary data.</text>
</comment>
<dbReference type="PANTHER" id="PTHR23063:SF60">
    <property type="entry name" value="LYSOPHOSPHATIDIC ACID:OLEOYL-COA ACYLTRANSFERASE 1"/>
    <property type="match status" value="1"/>
</dbReference>
<feature type="transmembrane region" description="Helical" evidence="7">
    <location>
        <begin position="77"/>
        <end position="97"/>
    </location>
</feature>
<dbReference type="OrthoDB" id="272512at2759"/>
<dbReference type="GO" id="GO:0016746">
    <property type="term" value="F:acyltransferase activity"/>
    <property type="evidence" value="ECO:0007669"/>
    <property type="project" value="UniProtKB-KW"/>
</dbReference>
<organism evidence="8 9">
    <name type="scientific">Thelephora terrestris</name>
    <dbReference type="NCBI Taxonomy" id="56493"/>
    <lineage>
        <taxon>Eukaryota</taxon>
        <taxon>Fungi</taxon>
        <taxon>Dikarya</taxon>
        <taxon>Basidiomycota</taxon>
        <taxon>Agaricomycotina</taxon>
        <taxon>Agaricomycetes</taxon>
        <taxon>Thelephorales</taxon>
        <taxon>Thelephoraceae</taxon>
        <taxon>Thelephora</taxon>
    </lineage>
</organism>
<evidence type="ECO:0000256" key="5">
    <source>
        <dbReference type="ARBA" id="ARBA00023136"/>
    </source>
</evidence>
<protein>
    <recommendedName>
        <fullName evidence="10">Phospholipid/glycerol acyltransferase domain-containing protein</fullName>
    </recommendedName>
</protein>
<evidence type="ECO:0000313" key="9">
    <source>
        <dbReference type="Proteomes" id="UP000736335"/>
    </source>
</evidence>
<dbReference type="EMBL" id="WIUZ02000011">
    <property type="protein sequence ID" value="KAF9783036.1"/>
    <property type="molecule type" value="Genomic_DNA"/>
</dbReference>